<dbReference type="EMBL" id="JBEXIP010000019">
    <property type="protein sequence ID" value="MET8435666.1"/>
    <property type="molecule type" value="Genomic_DNA"/>
</dbReference>
<dbReference type="Proteomes" id="UP001550044">
    <property type="component" value="Unassembled WGS sequence"/>
</dbReference>
<accession>A0ABV2UCU5</accession>
<dbReference type="InterPro" id="IPR036291">
    <property type="entry name" value="NAD(P)-bd_dom_sf"/>
</dbReference>
<dbReference type="RefSeq" id="WP_356498584.1">
    <property type="nucleotide sequence ID" value="NZ_JBEXEF010000006.1"/>
</dbReference>
<name>A0ABV2UCU5_9ACTN</name>
<proteinExistence type="predicted"/>
<dbReference type="SUPFAM" id="SSF51735">
    <property type="entry name" value="NAD(P)-binding Rossmann-fold domains"/>
    <property type="match status" value="1"/>
</dbReference>
<reference evidence="1 2" key="1">
    <citation type="submission" date="2024-06" db="EMBL/GenBank/DDBJ databases">
        <title>The Natural Products Discovery Center: Release of the First 8490 Sequenced Strains for Exploring Actinobacteria Biosynthetic Diversity.</title>
        <authorList>
            <person name="Kalkreuter E."/>
            <person name="Kautsar S.A."/>
            <person name="Yang D."/>
            <person name="Bader C.D."/>
            <person name="Teijaro C.N."/>
            <person name="Fluegel L."/>
            <person name="Davis C.M."/>
            <person name="Simpson J.R."/>
            <person name="Lauterbach L."/>
            <person name="Steele A.D."/>
            <person name="Gui C."/>
            <person name="Meng S."/>
            <person name="Li G."/>
            <person name="Viehrig K."/>
            <person name="Ye F."/>
            <person name="Su P."/>
            <person name="Kiefer A.F."/>
            <person name="Nichols A."/>
            <person name="Cepeda A.J."/>
            <person name="Yan W."/>
            <person name="Fan B."/>
            <person name="Jiang Y."/>
            <person name="Adhikari A."/>
            <person name="Zheng C.-J."/>
            <person name="Schuster L."/>
            <person name="Cowan T.M."/>
            <person name="Smanski M.J."/>
            <person name="Chevrette M.G."/>
            <person name="De Carvalho L.P.S."/>
            <person name="Shen B."/>
        </authorList>
    </citation>
    <scope>NUCLEOTIDE SEQUENCE [LARGE SCALE GENOMIC DNA]</scope>
    <source>
        <strain evidence="1 2">NPDC005137</strain>
    </source>
</reference>
<evidence type="ECO:0000313" key="1">
    <source>
        <dbReference type="EMBL" id="MET8435666.1"/>
    </source>
</evidence>
<protein>
    <submittedName>
        <fullName evidence="1">Uncharacterized protein</fullName>
    </submittedName>
</protein>
<organism evidence="1 2">
    <name type="scientific">Streptomyces sp. 900116325</name>
    <dbReference type="NCBI Taxonomy" id="3154295"/>
    <lineage>
        <taxon>Bacteria</taxon>
        <taxon>Bacillati</taxon>
        <taxon>Actinomycetota</taxon>
        <taxon>Actinomycetes</taxon>
        <taxon>Kitasatosporales</taxon>
        <taxon>Streptomycetaceae</taxon>
        <taxon>Streptomyces</taxon>
    </lineage>
</organism>
<evidence type="ECO:0000313" key="2">
    <source>
        <dbReference type="Proteomes" id="UP001550044"/>
    </source>
</evidence>
<dbReference type="Gene3D" id="3.40.50.720">
    <property type="entry name" value="NAD(P)-binding Rossmann-like Domain"/>
    <property type="match status" value="1"/>
</dbReference>
<sequence length="70" mass="6848">MGPKDSGTGGHPPGCGVHSAAEAASWALTGSVGRELAPHGIAVSTLHVGLMDMAGRVPAGQKTDPVSMAT</sequence>
<gene>
    <name evidence="1" type="ORF">ABZV61_23345</name>
</gene>
<keyword evidence="2" id="KW-1185">Reference proteome</keyword>
<comment type="caution">
    <text evidence="1">The sequence shown here is derived from an EMBL/GenBank/DDBJ whole genome shotgun (WGS) entry which is preliminary data.</text>
</comment>